<sequence length="442" mass="50654">MKRRRGRPSSNKKPASVLGESFFSLEKITTREKGVEPNENETAKVSQAALRKGFDSTPVMKLSPLKNVKKNKSVLLDLSNKKNHSNSTNVTMKIQTETSATKSSSCCRILETPDRKEKSFDSSQNSNFISSSPMTNIMSSEVNYRDSSSLQTSPLPLNTEDKMKNVQNMLQSSPWTGYEDQFNKYINSSPVLITRTPKKTERVNKSKRTSSTKVSRRIDLSRYRFNYQYRITLDINDYGLAQLYARVLEFNTKPLIDTTEGRSSFMTRRLASFETPMIEIHGDTGIKTELKNNEELDDCINFAFEQGIYQEGIVPSRFEQYIENCKRNNQEREAMIQNCMKNDVFFTAPTRYSQSLMNSPKHERTDKAFFNQAEHFTKTVNINHIIPENKGISAGVQHEYRNTLYTAEINTQVDDIELNMKPILCRPNDALSALREVVLNIN</sequence>
<reference evidence="2 3" key="1">
    <citation type="journal article" date="2019" name="Front. Genet.">
        <title>Whole-Genome Sequencing of the Opportunistic Yeast Pathogen Candida inconspicua Uncovers Its Hybrid Origin.</title>
        <authorList>
            <person name="Mixao V."/>
            <person name="Hansen A.P."/>
            <person name="Saus E."/>
            <person name="Boekhout T."/>
            <person name="Lass-Florl C."/>
            <person name="Gabaldon T."/>
        </authorList>
    </citation>
    <scope>NUCLEOTIDE SEQUENCE [LARGE SCALE GENOMIC DNA]</scope>
    <source>
        <strain evidence="2 3">CBS 180</strain>
    </source>
</reference>
<accession>A0A4T0WYW7</accession>
<feature type="region of interest" description="Disordered" evidence="1">
    <location>
        <begin position="113"/>
        <end position="134"/>
    </location>
</feature>
<protein>
    <submittedName>
        <fullName evidence="2">Uncharacterized protein</fullName>
    </submittedName>
</protein>
<evidence type="ECO:0000313" key="2">
    <source>
        <dbReference type="EMBL" id="TID21146.1"/>
    </source>
</evidence>
<evidence type="ECO:0000313" key="3">
    <source>
        <dbReference type="Proteomes" id="UP000307173"/>
    </source>
</evidence>
<name>A0A4T0WYW7_9ASCO</name>
<dbReference type="AlphaFoldDB" id="A0A4T0WYW7"/>
<proteinExistence type="predicted"/>
<dbReference type="EMBL" id="SELW01000553">
    <property type="protein sequence ID" value="TID21146.1"/>
    <property type="molecule type" value="Genomic_DNA"/>
</dbReference>
<keyword evidence="3" id="KW-1185">Reference proteome</keyword>
<dbReference type="STRING" id="52247.A0A4T0WYW7"/>
<feature type="compositionally biased region" description="Low complexity" evidence="1">
    <location>
        <begin position="121"/>
        <end position="132"/>
    </location>
</feature>
<evidence type="ECO:0000256" key="1">
    <source>
        <dbReference type="SAM" id="MobiDB-lite"/>
    </source>
</evidence>
<comment type="caution">
    <text evidence="2">The sequence shown here is derived from an EMBL/GenBank/DDBJ whole genome shotgun (WGS) entry which is preliminary data.</text>
</comment>
<dbReference type="Proteomes" id="UP000307173">
    <property type="component" value="Unassembled WGS sequence"/>
</dbReference>
<gene>
    <name evidence="2" type="ORF">CANINC_003426</name>
</gene>
<organism evidence="2 3">
    <name type="scientific">Pichia inconspicua</name>
    <dbReference type="NCBI Taxonomy" id="52247"/>
    <lineage>
        <taxon>Eukaryota</taxon>
        <taxon>Fungi</taxon>
        <taxon>Dikarya</taxon>
        <taxon>Ascomycota</taxon>
        <taxon>Saccharomycotina</taxon>
        <taxon>Pichiomycetes</taxon>
        <taxon>Pichiales</taxon>
        <taxon>Pichiaceae</taxon>
        <taxon>Pichia</taxon>
    </lineage>
</organism>